<accession>G0A125</accession>
<gene>
    <name evidence="4" type="ordered locus">Metme_2901</name>
</gene>
<name>G0A125_METMM</name>
<dbReference type="HOGENOM" id="CLU_050192_0_1_6"/>
<dbReference type="AlphaFoldDB" id="G0A125"/>
<reference evidence="4 5" key="1">
    <citation type="journal article" date="2011" name="J. Bacteriol.">
        <title>Complete Genome Sequence of the Aerobic Marine Methanotroph Methylomonas methanica MC09.</title>
        <authorList>
            <person name="Boden R."/>
            <person name="Cunliffe M."/>
            <person name="Scanlan J."/>
            <person name="Moussard H."/>
            <person name="Kits K.D."/>
            <person name="Klotz M.G."/>
            <person name="Jetten M.S."/>
            <person name="Vuilleumier S."/>
            <person name="Han J."/>
            <person name="Peters L."/>
            <person name="Mikhailova N."/>
            <person name="Teshima H."/>
            <person name="Tapia R."/>
            <person name="Kyrpides N."/>
            <person name="Ivanova N."/>
            <person name="Pagani I."/>
            <person name="Cheng J.F."/>
            <person name="Goodwin L."/>
            <person name="Han C."/>
            <person name="Hauser L."/>
            <person name="Land M.L."/>
            <person name="Lapidus A."/>
            <person name="Lucas S."/>
            <person name="Pitluck S."/>
            <person name="Woyke T."/>
            <person name="Stein L."/>
            <person name="Murrell J.C."/>
        </authorList>
    </citation>
    <scope>NUCLEOTIDE SEQUENCE [LARGE SCALE GENOMIC DNA]</scope>
    <source>
        <strain evidence="4 5">MC09</strain>
    </source>
</reference>
<reference evidence="5" key="3">
    <citation type="submission" date="2011-05" db="EMBL/GenBank/DDBJ databases">
        <title>Complete sequence of Methylomonas methanica MC09.</title>
        <authorList>
            <consortium name="US DOE Joint Genome Institute"/>
            <person name="Lucas S."/>
            <person name="Han J."/>
            <person name="Lapidus A."/>
            <person name="Cheng J.-F."/>
            <person name="Goodwin L."/>
            <person name="Pitluck S."/>
            <person name="Peters L."/>
            <person name="Mikhailova N."/>
            <person name="Teshima H."/>
            <person name="Han C."/>
            <person name="Tapia R."/>
            <person name="Land M."/>
            <person name="Hauser L."/>
            <person name="Kyrpides N."/>
            <person name="Ivanova N."/>
            <person name="Pagani I."/>
            <person name="Stein L."/>
            <person name="Woyke T."/>
        </authorList>
    </citation>
    <scope>NUCLEOTIDE SEQUENCE [LARGE SCALE GENOMIC DNA]</scope>
    <source>
        <strain evidence="5">MC09</strain>
    </source>
</reference>
<sequence length="327" mass="35895">MTSQPPTAAAERLLDEACGWVGKMHSGHFAPDAQQQLAAWRATDASHEQAWQKALALWQGMEQLRGRRIPGAEPLLTERNRKPAARGRHDIKRRAYLAAACCAALAVSLAAYYPPQLWQADYLTQKGEQRRISLADGSRVTLNSGSAVELHFDGTVRRIELLQGEAFFEVAKDADRPFIVSTDGPEIRAVGTAFDVHRLAGRTDVELVEGVVELQDAAHKHRLRLQAGQAASIGAGNIDIQPQPRAENMALWRDGLLQFDGLPLGAAVAQINRYRPGKVVLLNQTLAETRISGLFRLDALDQAVTSLQTAVPQLQIVQITPYLLVLR</sequence>
<dbReference type="PANTHER" id="PTHR30273:SF2">
    <property type="entry name" value="PROTEIN FECR"/>
    <property type="match status" value="1"/>
</dbReference>
<dbReference type="Gene3D" id="2.60.120.1440">
    <property type="match status" value="1"/>
</dbReference>
<dbReference type="PANTHER" id="PTHR30273">
    <property type="entry name" value="PERIPLASMIC SIGNAL SENSOR AND SIGMA FACTOR ACTIVATOR FECR-RELATED"/>
    <property type="match status" value="1"/>
</dbReference>
<dbReference type="eggNOG" id="COG3712">
    <property type="taxonomic scope" value="Bacteria"/>
</dbReference>
<evidence type="ECO:0000256" key="1">
    <source>
        <dbReference type="SAM" id="Phobius"/>
    </source>
</evidence>
<dbReference type="OrthoDB" id="8641865at2"/>
<proteinExistence type="predicted"/>
<dbReference type="RefSeq" id="WP_013819514.1">
    <property type="nucleotide sequence ID" value="NC_015572.1"/>
</dbReference>
<reference key="2">
    <citation type="submission" date="2011-05" db="EMBL/GenBank/DDBJ databases">
        <title>Complete genome sequence of the aerobic marine methanotroph Methylomonas methanica MC09.</title>
        <authorList>
            <person name="Boden R."/>
            <person name="Cunliffe M."/>
            <person name="Scanlan J."/>
            <person name="Moussard H."/>
            <person name="Kits K.D."/>
            <person name="Klotz M."/>
            <person name="Jetten M."/>
            <person name="Vuilleumier S."/>
            <person name="Han J."/>
            <person name="Peters L."/>
            <person name="Mikhailova N."/>
            <person name="Teshima H."/>
            <person name="Tapia R."/>
            <person name="Kyrpides N."/>
            <person name="Ivanova N."/>
            <person name="Pagani I."/>
            <person name="Cheng J.-F."/>
            <person name="Goodwin L."/>
            <person name="Han C."/>
            <person name="Hauser L."/>
            <person name="Land M."/>
            <person name="Lapidus A."/>
            <person name="Lucas S."/>
            <person name="Pitluck S."/>
            <person name="Woyke T."/>
            <person name="Stein L.Y."/>
            <person name="Murrell C."/>
        </authorList>
    </citation>
    <scope>NUCLEOTIDE SEQUENCE</scope>
    <source>
        <strain>MC09</strain>
    </source>
</reference>
<dbReference type="InterPro" id="IPR012373">
    <property type="entry name" value="Ferrdict_sens_TM"/>
</dbReference>
<dbReference type="Proteomes" id="UP000008888">
    <property type="component" value="Chromosome"/>
</dbReference>
<dbReference type="InterPro" id="IPR006860">
    <property type="entry name" value="FecR"/>
</dbReference>
<dbReference type="Pfam" id="PF04773">
    <property type="entry name" value="FecR"/>
    <property type="match status" value="1"/>
</dbReference>
<dbReference type="Gene3D" id="3.55.50.30">
    <property type="match status" value="1"/>
</dbReference>
<feature type="domain" description="FecR protein" evidence="2">
    <location>
        <begin position="121"/>
        <end position="213"/>
    </location>
</feature>
<dbReference type="GO" id="GO:0016989">
    <property type="term" value="F:sigma factor antagonist activity"/>
    <property type="evidence" value="ECO:0007669"/>
    <property type="project" value="TreeGrafter"/>
</dbReference>
<dbReference type="Pfam" id="PF16220">
    <property type="entry name" value="DUF4880"/>
    <property type="match status" value="1"/>
</dbReference>
<evidence type="ECO:0000259" key="3">
    <source>
        <dbReference type="Pfam" id="PF16220"/>
    </source>
</evidence>
<dbReference type="PIRSF" id="PIRSF018266">
    <property type="entry name" value="FecR"/>
    <property type="match status" value="1"/>
</dbReference>
<protein>
    <submittedName>
        <fullName evidence="4">Anti-FecI sigma factor, FecR</fullName>
    </submittedName>
</protein>
<evidence type="ECO:0000259" key="2">
    <source>
        <dbReference type="Pfam" id="PF04773"/>
    </source>
</evidence>
<keyword evidence="1" id="KW-0812">Transmembrane</keyword>
<dbReference type="STRING" id="857087.Metme_2901"/>
<keyword evidence="5" id="KW-1185">Reference proteome</keyword>
<organism evidence="4 5">
    <name type="scientific">Methylomonas methanica (strain DSM 25384 / MC09)</name>
    <dbReference type="NCBI Taxonomy" id="857087"/>
    <lineage>
        <taxon>Bacteria</taxon>
        <taxon>Pseudomonadati</taxon>
        <taxon>Pseudomonadota</taxon>
        <taxon>Gammaproteobacteria</taxon>
        <taxon>Methylococcales</taxon>
        <taxon>Methylococcaceae</taxon>
        <taxon>Methylomonas</taxon>
    </lineage>
</organism>
<feature type="transmembrane region" description="Helical" evidence="1">
    <location>
        <begin position="95"/>
        <end position="113"/>
    </location>
</feature>
<dbReference type="InterPro" id="IPR032623">
    <property type="entry name" value="FecR_N"/>
</dbReference>
<evidence type="ECO:0000313" key="5">
    <source>
        <dbReference type="Proteomes" id="UP000008888"/>
    </source>
</evidence>
<feature type="domain" description="FecR N-terminal" evidence="3">
    <location>
        <begin position="15"/>
        <end position="56"/>
    </location>
</feature>
<evidence type="ECO:0000313" key="4">
    <source>
        <dbReference type="EMBL" id="AEG01281.1"/>
    </source>
</evidence>
<dbReference type="KEGG" id="mmt:Metme_2901"/>
<keyword evidence="1" id="KW-0472">Membrane</keyword>
<keyword evidence="1" id="KW-1133">Transmembrane helix</keyword>
<dbReference type="EMBL" id="CP002738">
    <property type="protein sequence ID" value="AEG01281.1"/>
    <property type="molecule type" value="Genomic_DNA"/>
</dbReference>